<evidence type="ECO:0000256" key="1">
    <source>
        <dbReference type="SAM" id="MobiDB-lite"/>
    </source>
</evidence>
<proteinExistence type="predicted"/>
<evidence type="ECO:0000313" key="3">
    <source>
        <dbReference type="Proteomes" id="UP000494106"/>
    </source>
</evidence>
<reference evidence="2 3" key="1">
    <citation type="submission" date="2020-04" db="EMBL/GenBank/DDBJ databases">
        <authorList>
            <person name="Wallbank WR R."/>
            <person name="Pardo Diaz C."/>
            <person name="Kozak K."/>
            <person name="Martin S."/>
            <person name="Jiggins C."/>
            <person name="Moest M."/>
            <person name="Warren A I."/>
            <person name="Byers J.R.P. K."/>
            <person name="Montejo-Kovacevich G."/>
            <person name="Yen C E."/>
        </authorList>
    </citation>
    <scope>NUCLEOTIDE SEQUENCE [LARGE SCALE GENOMIC DNA]</scope>
</reference>
<dbReference type="EMBL" id="CADEBC010000519">
    <property type="protein sequence ID" value="CAB3243816.1"/>
    <property type="molecule type" value="Genomic_DNA"/>
</dbReference>
<sequence length="89" mass="9399">MFMNKRKGGISIYAACMALATRATQSAWSREAGGRTGRGAGEVRRRAPPPVNIIGACAYRGPARAAALRPRTPAPGAADHSLDFLERSC</sequence>
<dbReference type="AlphaFoldDB" id="A0A8S1A990"/>
<evidence type="ECO:0000313" key="2">
    <source>
        <dbReference type="EMBL" id="CAB3243816.1"/>
    </source>
</evidence>
<organism evidence="2 3">
    <name type="scientific">Arctia plantaginis</name>
    <name type="common">Wood tiger moth</name>
    <name type="synonym">Phalaena plantaginis</name>
    <dbReference type="NCBI Taxonomy" id="874455"/>
    <lineage>
        <taxon>Eukaryota</taxon>
        <taxon>Metazoa</taxon>
        <taxon>Ecdysozoa</taxon>
        <taxon>Arthropoda</taxon>
        <taxon>Hexapoda</taxon>
        <taxon>Insecta</taxon>
        <taxon>Pterygota</taxon>
        <taxon>Neoptera</taxon>
        <taxon>Endopterygota</taxon>
        <taxon>Lepidoptera</taxon>
        <taxon>Glossata</taxon>
        <taxon>Ditrysia</taxon>
        <taxon>Noctuoidea</taxon>
        <taxon>Erebidae</taxon>
        <taxon>Arctiinae</taxon>
        <taxon>Arctia</taxon>
    </lineage>
</organism>
<gene>
    <name evidence="2" type="ORF">APLA_LOCUS9649</name>
</gene>
<accession>A0A8S1A990</accession>
<feature type="region of interest" description="Disordered" evidence="1">
    <location>
        <begin position="27"/>
        <end position="47"/>
    </location>
</feature>
<protein>
    <submittedName>
        <fullName evidence="2">Uncharacterized protein</fullName>
    </submittedName>
</protein>
<feature type="compositionally biased region" description="Basic and acidic residues" evidence="1">
    <location>
        <begin position="80"/>
        <end position="89"/>
    </location>
</feature>
<feature type="compositionally biased region" description="Low complexity" evidence="1">
    <location>
        <begin position="69"/>
        <end position="78"/>
    </location>
</feature>
<comment type="caution">
    <text evidence="2">The sequence shown here is derived from an EMBL/GenBank/DDBJ whole genome shotgun (WGS) entry which is preliminary data.</text>
</comment>
<dbReference type="Proteomes" id="UP000494106">
    <property type="component" value="Unassembled WGS sequence"/>
</dbReference>
<feature type="region of interest" description="Disordered" evidence="1">
    <location>
        <begin position="69"/>
        <end position="89"/>
    </location>
</feature>
<name>A0A8S1A990_ARCPL</name>
<keyword evidence="3" id="KW-1185">Reference proteome</keyword>